<dbReference type="InterPro" id="IPR037359">
    <property type="entry name" value="NST/OST"/>
</dbReference>
<dbReference type="Gene3D" id="3.40.50.300">
    <property type="entry name" value="P-loop containing nucleotide triphosphate hydrolases"/>
    <property type="match status" value="1"/>
</dbReference>
<dbReference type="InterPro" id="IPR027417">
    <property type="entry name" value="P-loop_NTPase"/>
</dbReference>
<evidence type="ECO:0000313" key="3">
    <source>
        <dbReference type="Proteomes" id="UP000033684"/>
    </source>
</evidence>
<dbReference type="RefSeq" id="WP_045778809.1">
    <property type="nucleotide sequence ID" value="NZ_LAJX01000072.1"/>
</dbReference>
<keyword evidence="3" id="KW-1185">Reference proteome</keyword>
<dbReference type="GO" id="GO:0008146">
    <property type="term" value="F:sulfotransferase activity"/>
    <property type="evidence" value="ECO:0007669"/>
    <property type="project" value="InterPro"/>
</dbReference>
<accession>A0A0F3IN35</accession>
<comment type="caution">
    <text evidence="2">The sequence shown here is derived from an EMBL/GenBank/DDBJ whole genome shotgun (WGS) entry which is preliminary data.</text>
</comment>
<reference evidence="3" key="1">
    <citation type="submission" date="2015-03" db="EMBL/GenBank/DDBJ databases">
        <title>Draft genome sequence of a novel methanotroph (Sn10-6) isolated from flooded ricefield rhizosphere in India.</title>
        <authorList>
            <person name="Pandit P.S."/>
            <person name="Pore S.D."/>
            <person name="Arora P."/>
            <person name="Kapse N.G."/>
            <person name="Dhakephalkar P.K."/>
            <person name="Rahalkar M.C."/>
        </authorList>
    </citation>
    <scope>NUCLEOTIDE SEQUENCE [LARGE SCALE GENOMIC DNA]</scope>
    <source>
        <strain evidence="3">Sn10-6</strain>
    </source>
</reference>
<reference evidence="2 3" key="2">
    <citation type="journal article" date="2016" name="Microb. Ecol.">
        <title>Genome Characteristics of a Novel Type I Methanotroph (Sn10-6) Isolated from a Flooded Indian Rice Field.</title>
        <authorList>
            <person name="Rahalkar M.C."/>
            <person name="Pandit P.S."/>
            <person name="Dhakephalkar P.K."/>
            <person name="Pore S."/>
            <person name="Arora P."/>
            <person name="Kapse N."/>
        </authorList>
    </citation>
    <scope>NUCLEOTIDE SEQUENCE [LARGE SCALE GENOMIC DNA]</scope>
    <source>
        <strain evidence="2 3">Sn10-6</strain>
    </source>
</reference>
<sequence>MKQLPHFLCIGAQKAGTSWLFEQLRQHPDIWLPPVKELHYFDHLFCQSTRSWSRWHIKQCISNVLRNYANNTKQLDFSYVRYLTDIASEPMFSEVWYEAIFQRPGAQGKIIGDITPKYCAIGPEGIRYVKQLLGPVKLIWIIRDPVARALSQLRMETEKRRMKSEISVAEWLELAASDDVLCRGAYLDYIPQWLAEFDKDAILFIPFKHIATQPKQVLTTVEAFIGVSHYEHYSAPEKKS</sequence>
<dbReference type="PANTHER" id="PTHR10605:SF56">
    <property type="entry name" value="BIFUNCTIONAL HEPARAN SULFATE N-DEACETYLASE_N-SULFOTRANSFERASE"/>
    <property type="match status" value="1"/>
</dbReference>
<dbReference type="OrthoDB" id="9075305at2"/>
<evidence type="ECO:0008006" key="4">
    <source>
        <dbReference type="Google" id="ProtNLM"/>
    </source>
</evidence>
<dbReference type="SUPFAM" id="SSF52540">
    <property type="entry name" value="P-loop containing nucleoside triphosphate hydrolases"/>
    <property type="match status" value="1"/>
</dbReference>
<dbReference type="Pfam" id="PF13469">
    <property type="entry name" value="Sulfotransfer_3"/>
    <property type="match status" value="1"/>
</dbReference>
<evidence type="ECO:0000313" key="2">
    <source>
        <dbReference type="EMBL" id="KJV06969.1"/>
    </source>
</evidence>
<dbReference type="EMBL" id="LAJX01000072">
    <property type="protein sequence ID" value="KJV06969.1"/>
    <property type="molecule type" value="Genomic_DNA"/>
</dbReference>
<proteinExistence type="predicted"/>
<keyword evidence="1" id="KW-0808">Transferase</keyword>
<organism evidence="2 3">
    <name type="scientific">Methylocucumis oryzae</name>
    <dbReference type="NCBI Taxonomy" id="1632867"/>
    <lineage>
        <taxon>Bacteria</taxon>
        <taxon>Pseudomonadati</taxon>
        <taxon>Pseudomonadota</taxon>
        <taxon>Gammaproteobacteria</taxon>
        <taxon>Methylococcales</taxon>
        <taxon>Methylococcaceae</taxon>
        <taxon>Methylocucumis</taxon>
    </lineage>
</organism>
<gene>
    <name evidence="2" type="ORF">VZ94_07920</name>
</gene>
<dbReference type="PANTHER" id="PTHR10605">
    <property type="entry name" value="HEPARAN SULFATE SULFOTRANSFERASE"/>
    <property type="match status" value="1"/>
</dbReference>
<name>A0A0F3IN35_9GAMM</name>
<dbReference type="Proteomes" id="UP000033684">
    <property type="component" value="Unassembled WGS sequence"/>
</dbReference>
<evidence type="ECO:0000256" key="1">
    <source>
        <dbReference type="ARBA" id="ARBA00022679"/>
    </source>
</evidence>
<dbReference type="AlphaFoldDB" id="A0A0F3IN35"/>
<protein>
    <recommendedName>
        <fullName evidence="4">Sulfotransferase</fullName>
    </recommendedName>
</protein>